<dbReference type="PRINTS" id="PR00081">
    <property type="entry name" value="GDHRDH"/>
</dbReference>
<dbReference type="InterPro" id="IPR036291">
    <property type="entry name" value="NAD(P)-bd_dom_sf"/>
</dbReference>
<evidence type="ECO:0000313" key="10">
    <source>
        <dbReference type="Proteomes" id="UP000284767"/>
    </source>
</evidence>
<dbReference type="PRINTS" id="PR00080">
    <property type="entry name" value="SDRFAMILY"/>
</dbReference>
<protein>
    <submittedName>
        <fullName evidence="7">NAD(P)-dependent oxidoreductase</fullName>
    </submittedName>
    <submittedName>
        <fullName evidence="8">SDR family oxidoreductase</fullName>
        <ecNumber evidence="8">1.-.-.-</ecNumber>
    </submittedName>
</protein>
<dbReference type="SMART" id="SM00822">
    <property type="entry name" value="PKS_KR"/>
    <property type="match status" value="1"/>
</dbReference>
<dbReference type="PIRSF" id="PIRSF000126">
    <property type="entry name" value="11-beta-HSD1"/>
    <property type="match status" value="1"/>
</dbReference>
<reference evidence="7 10" key="3">
    <citation type="submission" date="2019-01" db="EMBL/GenBank/DDBJ databases">
        <title>The Pseudomonas aeruginosa pan-genome provides new insights on its population structure, horizontal gene transfer and pathogenicity.</title>
        <authorList>
            <person name="Freschi L."/>
            <person name="Vincent A.T."/>
            <person name="Jeukens J."/>
            <person name="Emond-Rheault J.-G."/>
            <person name="Kukavica-Ibrulj I."/>
            <person name="Dupont M.-J."/>
            <person name="Charette S.J."/>
            <person name="Boyle B."/>
            <person name="Levesque R.C."/>
        </authorList>
    </citation>
    <scope>NUCLEOTIDE SEQUENCE [LARGE SCALE GENOMIC DNA]</scope>
    <source>
        <strain evidence="7 10">PA-W36</strain>
    </source>
</reference>
<feature type="domain" description="Ketoreductase" evidence="5">
    <location>
        <begin position="8"/>
        <end position="187"/>
    </location>
</feature>
<evidence type="ECO:0000313" key="6">
    <source>
        <dbReference type="EMBL" id="RMS53205.1"/>
    </source>
</evidence>
<dbReference type="EMBL" id="RBSQ01000741">
    <property type="protein sequence ID" value="RMS53205.1"/>
    <property type="molecule type" value="Genomic_DNA"/>
</dbReference>
<dbReference type="Gene3D" id="3.40.50.720">
    <property type="entry name" value="NAD(P)-binding Rossmann-like Domain"/>
    <property type="match status" value="1"/>
</dbReference>
<dbReference type="EC" id="1.-.-.-" evidence="8"/>
<dbReference type="SMR" id="A0A080VL81"/>
<organism evidence="6 9">
    <name type="scientific">Pseudomonas aeruginosa</name>
    <dbReference type="NCBI Taxonomy" id="287"/>
    <lineage>
        <taxon>Bacteria</taxon>
        <taxon>Pseudomonadati</taxon>
        <taxon>Pseudomonadota</taxon>
        <taxon>Gammaproteobacteria</taxon>
        <taxon>Pseudomonadales</taxon>
        <taxon>Pseudomonadaceae</taxon>
        <taxon>Pseudomonas</taxon>
    </lineage>
</organism>
<dbReference type="Proteomes" id="UP000270834">
    <property type="component" value="Unassembled WGS sequence"/>
</dbReference>
<evidence type="ECO:0000259" key="5">
    <source>
        <dbReference type="SMART" id="SM00822"/>
    </source>
</evidence>
<dbReference type="Pfam" id="PF00106">
    <property type="entry name" value="adh_short"/>
    <property type="match status" value="1"/>
</dbReference>
<dbReference type="InterPro" id="IPR002347">
    <property type="entry name" value="SDR_fam"/>
</dbReference>
<evidence type="ECO:0000313" key="9">
    <source>
        <dbReference type="Proteomes" id="UP000270834"/>
    </source>
</evidence>
<dbReference type="eggNOG" id="COG0300">
    <property type="taxonomic scope" value="Bacteria"/>
</dbReference>
<dbReference type="InterPro" id="IPR020904">
    <property type="entry name" value="Sc_DH/Rdtase_CS"/>
</dbReference>
<accession>A0A080VL81</accession>
<dbReference type="PANTHER" id="PTHR43899">
    <property type="entry name" value="RH59310P"/>
    <property type="match status" value="1"/>
</dbReference>
<dbReference type="Proteomes" id="UP000284767">
    <property type="component" value="Unassembled WGS sequence"/>
</dbReference>
<evidence type="ECO:0000256" key="3">
    <source>
        <dbReference type="ARBA" id="ARBA00023002"/>
    </source>
</evidence>
<dbReference type="InterPro" id="IPR057326">
    <property type="entry name" value="KR_dom"/>
</dbReference>
<keyword evidence="3 8" id="KW-0560">Oxidoreductase</keyword>
<dbReference type="GO" id="GO:0016491">
    <property type="term" value="F:oxidoreductase activity"/>
    <property type="evidence" value="ECO:0007669"/>
    <property type="project" value="UniProtKB-KW"/>
</dbReference>
<dbReference type="EMBL" id="NSNE01000003">
    <property type="protein sequence ID" value="RPM20043.1"/>
    <property type="molecule type" value="Genomic_DNA"/>
</dbReference>
<comment type="similarity">
    <text evidence="2 4">Belongs to the short-chain dehydrogenases/reductases (SDR) family.</text>
</comment>
<evidence type="ECO:0000256" key="4">
    <source>
        <dbReference type="RuleBase" id="RU000363"/>
    </source>
</evidence>
<reference evidence="6 9" key="2">
    <citation type="submission" date="2018-08" db="EMBL/GenBank/DDBJ databases">
        <title>Recombination of ecologically and evolutionarily significant loci maintains genetic cohesion in the Pseudomonas syringae species complex.</title>
        <authorList>
            <person name="Dillon M."/>
            <person name="Thakur S."/>
            <person name="Almeida R.N.D."/>
            <person name="Weir B.S."/>
            <person name="Guttman D.S."/>
        </authorList>
    </citation>
    <scope>NUCLEOTIDE SEQUENCE [LARGE SCALE GENOMIC DNA]</scope>
    <source>
        <strain evidence="6 9">ICMP 7846</strain>
    </source>
</reference>
<gene>
    <name evidence="6" type="ORF">ALP65_02028</name>
    <name evidence="7" type="ORF">IPC1295_07090</name>
    <name evidence="8" type="ORF">L4V69_33420</name>
</gene>
<dbReference type="EMBL" id="CP136986">
    <property type="protein sequence ID" value="WOS77328.1"/>
    <property type="molecule type" value="Genomic_DNA"/>
</dbReference>
<reference evidence="8" key="4">
    <citation type="submission" date="2023-06" db="EMBL/GenBank/DDBJ databases">
        <authorList>
            <consortium name="Clinical and Environmental Microbiology Branch: Whole genome sequencing antimicrobial resistance pathogens in the healthcare setting"/>
        </authorList>
    </citation>
    <scope>NUCLEOTIDE SEQUENCE</scope>
    <source>
        <strain evidence="8">2021CK-01020</strain>
    </source>
</reference>
<sequence>MNEQIGNGVALVTGASSGIGATYAEHLARRGHDLLLVARDRQRLEALADRLRQAHGVRVEILRADLSERDDRLRVERRLRDDASIALLVNNAGVAMNGPLADADMDRAERMIALNVVALTRLAAGAAEGFRRRGGGAIVNLGSVVALAPELFNAVYSATKAYVLSLSQSLQHELAGSGVYVQAVLPGVTRTEIWERSGTGIAGIPAEMVMEVEDLVEAALVGFDRREAVTIPSLPDAADWQALMTARARLAPNLSRQRPAERYLG</sequence>
<dbReference type="PROSITE" id="PS00061">
    <property type="entry name" value="ADH_SHORT"/>
    <property type="match status" value="1"/>
</dbReference>
<dbReference type="Proteomes" id="UP001297540">
    <property type="component" value="Chromosome"/>
</dbReference>
<evidence type="ECO:0000256" key="1">
    <source>
        <dbReference type="ARBA" id="ARBA00004240"/>
    </source>
</evidence>
<reference evidence="8" key="5">
    <citation type="submission" date="2023-10" db="EMBL/GenBank/DDBJ databases">
        <title>Pathogen: clinical or host-associated sample.</title>
        <authorList>
            <person name="Hergert J."/>
            <person name="Casey R."/>
            <person name="Wagner J."/>
            <person name="Young E.L."/>
            <person name="Oakeson K.F."/>
        </authorList>
    </citation>
    <scope>NUCLEOTIDE SEQUENCE</scope>
    <source>
        <strain evidence="8">2021CK-01020</strain>
    </source>
</reference>
<reference evidence="7 10" key="1">
    <citation type="submission" date="2017-08" db="EMBL/GenBank/DDBJ databases">
        <authorList>
            <person name="Feschi L."/>
            <person name="Jeukens J."/>
            <person name="Emond-Rheault J.-G."/>
            <person name="Kukavica-Ibrulj I."/>
            <person name="Boyle B."/>
            <person name="Levesque R.C."/>
        </authorList>
    </citation>
    <scope>NUCLEOTIDE SEQUENCE [LARGE SCALE GENOMIC DNA]</scope>
    <source>
        <strain evidence="7 10">PA-W36</strain>
    </source>
</reference>
<dbReference type="CDD" id="cd05233">
    <property type="entry name" value="SDR_c"/>
    <property type="match status" value="1"/>
</dbReference>
<proteinExistence type="inferred from homology"/>
<dbReference type="RefSeq" id="WP_003095350.1">
    <property type="nucleotide sequence ID" value="NZ_AP014622.1"/>
</dbReference>
<comment type="subcellular location">
    <subcellularLocation>
        <location evidence="1">Endoplasmic reticulum</location>
    </subcellularLocation>
</comment>
<evidence type="ECO:0000256" key="2">
    <source>
        <dbReference type="ARBA" id="ARBA00006484"/>
    </source>
</evidence>
<evidence type="ECO:0000313" key="7">
    <source>
        <dbReference type="EMBL" id="RPM20043.1"/>
    </source>
</evidence>
<dbReference type="InterPro" id="IPR051019">
    <property type="entry name" value="VLCFA-Steroid_DH"/>
</dbReference>
<evidence type="ECO:0000313" key="8">
    <source>
        <dbReference type="EMBL" id="WOS77328.1"/>
    </source>
</evidence>
<name>A0A080VL81_PSEAI</name>
<dbReference type="SUPFAM" id="SSF51735">
    <property type="entry name" value="NAD(P)-binding Rossmann-fold domains"/>
    <property type="match status" value="1"/>
</dbReference>
<dbReference type="KEGG" id="paeb:NCGM1900_5570"/>
<dbReference type="PANTHER" id="PTHR43899:SF13">
    <property type="entry name" value="RH59310P"/>
    <property type="match status" value="1"/>
</dbReference>
<dbReference type="AlphaFoldDB" id="A0A080VL81"/>